<protein>
    <submittedName>
        <fullName evidence="9">Membrane fusion protein, Cu(I)/Ag(I) efflux system</fullName>
    </submittedName>
</protein>
<dbReference type="Pfam" id="PF25869">
    <property type="entry name" value="3HB_CusB"/>
    <property type="match status" value="1"/>
</dbReference>
<dbReference type="Pfam" id="PF25989">
    <property type="entry name" value="YknX_C"/>
    <property type="match status" value="1"/>
</dbReference>
<keyword evidence="2" id="KW-0813">Transport</keyword>
<name>A0ABY1QZQ5_9FLAO</name>
<feature type="signal peptide" evidence="3">
    <location>
        <begin position="1"/>
        <end position="21"/>
    </location>
</feature>
<evidence type="ECO:0000256" key="3">
    <source>
        <dbReference type="SAM" id="SignalP"/>
    </source>
</evidence>
<dbReference type="InterPro" id="IPR058791">
    <property type="entry name" value="3HB_CusB"/>
</dbReference>
<feature type="domain" description="CusB-like three alpha-helical bundle" evidence="5">
    <location>
        <begin position="146"/>
        <end position="203"/>
    </location>
</feature>
<evidence type="ECO:0000259" key="6">
    <source>
        <dbReference type="Pfam" id="PF25919"/>
    </source>
</evidence>
<dbReference type="InterPro" id="IPR058637">
    <property type="entry name" value="YknX-like_C"/>
</dbReference>
<evidence type="ECO:0000259" key="4">
    <source>
        <dbReference type="Pfam" id="PF19335"/>
    </source>
</evidence>
<evidence type="ECO:0000256" key="2">
    <source>
        <dbReference type="ARBA" id="ARBA00022448"/>
    </source>
</evidence>
<gene>
    <name evidence="9" type="ORF">SAMN05421679_101469</name>
</gene>
<dbReference type="PANTHER" id="PTHR30097:SF15">
    <property type="entry name" value="CATION EFFLUX SYSTEM PROTEIN CUSB"/>
    <property type="match status" value="1"/>
</dbReference>
<evidence type="ECO:0000313" key="9">
    <source>
        <dbReference type="EMBL" id="SMP88286.1"/>
    </source>
</evidence>
<evidence type="ECO:0000313" key="10">
    <source>
        <dbReference type="Proteomes" id="UP001158050"/>
    </source>
</evidence>
<feature type="chain" id="PRO_5045895851" evidence="3">
    <location>
        <begin position="22"/>
        <end position="404"/>
    </location>
</feature>
<dbReference type="PANTHER" id="PTHR30097">
    <property type="entry name" value="CATION EFFLUX SYSTEM PROTEIN CUSB"/>
    <property type="match status" value="1"/>
</dbReference>
<keyword evidence="3" id="KW-0732">Signal</keyword>
<dbReference type="Pfam" id="PF25919">
    <property type="entry name" value="BSH_CusB"/>
    <property type="match status" value="1"/>
</dbReference>
<dbReference type="Gene3D" id="2.40.420.20">
    <property type="match status" value="1"/>
</dbReference>
<sequence>MKKILLLLFAGLLLIISCKQKEEQHNHADSDLYYTCSMHPQVVSDKPGKCPICHMDLVPVKREKSDDPGVLTLNDEQIRLGNIHADTIKNGTIGDNVILTGVLNFNQNQKEAISARVMGRIEKLYYKNIGDYVTKGSPVFEIYSEELNNAQQEYLLALERKNVLGTGTAIDLNELIQSAKNKLLLWGMTQGQVQNLANSKKISPFTTFYSPYSGHVISVDVLEGGYAMDGETVLNVAGLSTLWAEAQAYTSQMSLINPNSVATVRIPDLGNLEISGKVDFVNPEIDPSTRINLIRVSIPNKNNQLTPGMPVYISFQSPKRQTLTLPIDAVLRSGTGASVWVQVEKGKFKNKMVETGMELDHSIEITSGLKEGDVVVTTGAYHIQSEYTLKNGTNPMTGHDMSKM</sequence>
<feature type="domain" description="CusB-like beta-barrel" evidence="7">
    <location>
        <begin position="241"/>
        <end position="318"/>
    </location>
</feature>
<dbReference type="InterPro" id="IPR006143">
    <property type="entry name" value="RND_pump_MFP"/>
</dbReference>
<dbReference type="EMBL" id="FXUO01000001">
    <property type="protein sequence ID" value="SMP88286.1"/>
    <property type="molecule type" value="Genomic_DNA"/>
</dbReference>
<evidence type="ECO:0000256" key="1">
    <source>
        <dbReference type="ARBA" id="ARBA00009477"/>
    </source>
</evidence>
<reference evidence="9 10" key="1">
    <citation type="submission" date="2017-05" db="EMBL/GenBank/DDBJ databases">
        <authorList>
            <person name="Varghese N."/>
            <person name="Submissions S."/>
        </authorList>
    </citation>
    <scope>NUCLEOTIDE SEQUENCE [LARGE SCALE GENOMIC DNA]</scope>
    <source>
        <strain evidence="9 10">DSM 18015</strain>
    </source>
</reference>
<dbReference type="PROSITE" id="PS51257">
    <property type="entry name" value="PROKAR_LIPOPROTEIN"/>
    <property type="match status" value="1"/>
</dbReference>
<dbReference type="Pfam" id="PF25954">
    <property type="entry name" value="Beta-barrel_RND_2"/>
    <property type="match status" value="1"/>
</dbReference>
<feature type="domain" description="Heavy metal binding" evidence="4">
    <location>
        <begin position="33"/>
        <end position="60"/>
    </location>
</feature>
<dbReference type="InterPro" id="IPR058790">
    <property type="entry name" value="BSH_CusB"/>
</dbReference>
<dbReference type="RefSeq" id="WP_283415355.1">
    <property type="nucleotide sequence ID" value="NZ_FXUO01000001.1"/>
</dbReference>
<evidence type="ECO:0000259" key="5">
    <source>
        <dbReference type="Pfam" id="PF25869"/>
    </source>
</evidence>
<dbReference type="InterPro" id="IPR051909">
    <property type="entry name" value="MFP_Cation_Efflux"/>
</dbReference>
<dbReference type="InterPro" id="IPR058792">
    <property type="entry name" value="Beta-barrel_RND_2"/>
</dbReference>
<dbReference type="Gene3D" id="6.10.140.730">
    <property type="match status" value="1"/>
</dbReference>
<dbReference type="SUPFAM" id="SSF111369">
    <property type="entry name" value="HlyD-like secretion proteins"/>
    <property type="match status" value="1"/>
</dbReference>
<keyword evidence="10" id="KW-1185">Reference proteome</keyword>
<dbReference type="Pfam" id="PF19335">
    <property type="entry name" value="HMBD"/>
    <property type="match status" value="1"/>
</dbReference>
<accession>A0ABY1QZQ5</accession>
<dbReference type="Gene3D" id="2.40.30.170">
    <property type="match status" value="1"/>
</dbReference>
<evidence type="ECO:0000259" key="7">
    <source>
        <dbReference type="Pfam" id="PF25954"/>
    </source>
</evidence>
<proteinExistence type="inferred from homology"/>
<organism evidence="9 10">
    <name type="scientific">Epilithonimonas pallida</name>
    <dbReference type="NCBI Taxonomy" id="373671"/>
    <lineage>
        <taxon>Bacteria</taxon>
        <taxon>Pseudomonadati</taxon>
        <taxon>Bacteroidota</taxon>
        <taxon>Flavobacteriia</taxon>
        <taxon>Flavobacteriales</taxon>
        <taxon>Weeksellaceae</taxon>
        <taxon>Chryseobacterium group</taxon>
        <taxon>Epilithonimonas</taxon>
    </lineage>
</organism>
<comment type="caution">
    <text evidence="9">The sequence shown here is derived from an EMBL/GenBank/DDBJ whole genome shotgun (WGS) entry which is preliminary data.</text>
</comment>
<feature type="domain" description="CusB-like barrel-sandwich hybrid" evidence="6">
    <location>
        <begin position="112"/>
        <end position="236"/>
    </location>
</feature>
<feature type="domain" description="YknX-like C-terminal permuted SH3-like" evidence="8">
    <location>
        <begin position="323"/>
        <end position="383"/>
    </location>
</feature>
<evidence type="ECO:0000259" key="8">
    <source>
        <dbReference type="Pfam" id="PF25989"/>
    </source>
</evidence>
<dbReference type="Proteomes" id="UP001158050">
    <property type="component" value="Unassembled WGS sequence"/>
</dbReference>
<comment type="similarity">
    <text evidence="1">Belongs to the membrane fusion protein (MFP) (TC 8.A.1) family.</text>
</comment>
<dbReference type="InterPro" id="IPR045800">
    <property type="entry name" value="HMBD"/>
</dbReference>
<dbReference type="NCBIfam" id="TIGR01730">
    <property type="entry name" value="RND_mfp"/>
    <property type="match status" value="1"/>
</dbReference>